<name>S8DHZ6_FOMSC</name>
<gene>
    <name evidence="2" type="ORF">FOMPIDRAFT_95148</name>
</gene>
<evidence type="ECO:0000313" key="2">
    <source>
        <dbReference type="EMBL" id="EPS92622.1"/>
    </source>
</evidence>
<evidence type="ECO:0000313" key="3">
    <source>
        <dbReference type="Proteomes" id="UP000015241"/>
    </source>
</evidence>
<keyword evidence="3" id="KW-1185">Reference proteome</keyword>
<evidence type="ECO:0000256" key="1">
    <source>
        <dbReference type="SAM" id="MobiDB-lite"/>
    </source>
</evidence>
<dbReference type="Proteomes" id="UP000015241">
    <property type="component" value="Unassembled WGS sequence"/>
</dbReference>
<dbReference type="AlphaFoldDB" id="S8DHZ6"/>
<organism evidence="2 3">
    <name type="scientific">Fomitopsis schrenkii</name>
    <name type="common">Brown rot fungus</name>
    <dbReference type="NCBI Taxonomy" id="2126942"/>
    <lineage>
        <taxon>Eukaryota</taxon>
        <taxon>Fungi</taxon>
        <taxon>Dikarya</taxon>
        <taxon>Basidiomycota</taxon>
        <taxon>Agaricomycotina</taxon>
        <taxon>Agaricomycetes</taxon>
        <taxon>Polyporales</taxon>
        <taxon>Fomitopsis</taxon>
    </lineage>
</organism>
<protein>
    <submittedName>
        <fullName evidence="2">Uncharacterized protein</fullName>
    </submittedName>
</protein>
<feature type="region of interest" description="Disordered" evidence="1">
    <location>
        <begin position="99"/>
        <end position="125"/>
    </location>
</feature>
<accession>S8DHZ6</accession>
<dbReference type="InParanoid" id="S8DHZ6"/>
<dbReference type="HOGENOM" id="CLU_1997934_0_0_1"/>
<feature type="non-terminal residue" evidence="2">
    <location>
        <position position="1"/>
    </location>
</feature>
<dbReference type="EMBL" id="KE504430">
    <property type="protein sequence ID" value="EPS92622.1"/>
    <property type="molecule type" value="Genomic_DNA"/>
</dbReference>
<sequence>QQLGYERESELETYKAMVRDIKCVSRECWPAGISLVGVMLAEPLREDPRITQADVSKYYHSGSHAYGRQRGPNNTVPPPPLHALADVIAFVGKMHGEEPEKLTTLSGGSTGGSASPFYEFYPGTP</sequence>
<proteinExistence type="predicted"/>
<reference evidence="2 3" key="1">
    <citation type="journal article" date="2012" name="Science">
        <title>The Paleozoic origin of enzymatic lignin decomposition reconstructed from 31 fungal genomes.</title>
        <authorList>
            <person name="Floudas D."/>
            <person name="Binder M."/>
            <person name="Riley R."/>
            <person name="Barry K."/>
            <person name="Blanchette R.A."/>
            <person name="Henrissat B."/>
            <person name="Martinez A.T."/>
            <person name="Otillar R."/>
            <person name="Spatafora J.W."/>
            <person name="Yadav J.S."/>
            <person name="Aerts A."/>
            <person name="Benoit I."/>
            <person name="Boyd A."/>
            <person name="Carlson A."/>
            <person name="Copeland A."/>
            <person name="Coutinho P.M."/>
            <person name="de Vries R.P."/>
            <person name="Ferreira P."/>
            <person name="Findley K."/>
            <person name="Foster B."/>
            <person name="Gaskell J."/>
            <person name="Glotzer D."/>
            <person name="Gorecki P."/>
            <person name="Heitman J."/>
            <person name="Hesse C."/>
            <person name="Hori C."/>
            <person name="Igarashi K."/>
            <person name="Jurgens J.A."/>
            <person name="Kallen N."/>
            <person name="Kersten P."/>
            <person name="Kohler A."/>
            <person name="Kuees U."/>
            <person name="Kumar T.K.A."/>
            <person name="Kuo A."/>
            <person name="LaButti K."/>
            <person name="Larrondo L.F."/>
            <person name="Lindquist E."/>
            <person name="Ling A."/>
            <person name="Lombard V."/>
            <person name="Lucas S."/>
            <person name="Lundell T."/>
            <person name="Martin R."/>
            <person name="McLaughlin D.J."/>
            <person name="Morgenstern I."/>
            <person name="Morin E."/>
            <person name="Murat C."/>
            <person name="Nagy L.G."/>
            <person name="Nolan M."/>
            <person name="Ohm R.A."/>
            <person name="Patyshakuliyeva A."/>
            <person name="Rokas A."/>
            <person name="Ruiz-Duenas F.J."/>
            <person name="Sabat G."/>
            <person name="Salamov A."/>
            <person name="Samejima M."/>
            <person name="Schmutz J."/>
            <person name="Slot J.C."/>
            <person name="St John F."/>
            <person name="Stenlid J."/>
            <person name="Sun H."/>
            <person name="Sun S."/>
            <person name="Syed K."/>
            <person name="Tsang A."/>
            <person name="Wiebenga A."/>
            <person name="Young D."/>
            <person name="Pisabarro A."/>
            <person name="Eastwood D.C."/>
            <person name="Martin F."/>
            <person name="Cullen D."/>
            <person name="Grigoriev I.V."/>
            <person name="Hibbett D.S."/>
        </authorList>
    </citation>
    <scope>NUCLEOTIDE SEQUENCE</scope>
    <source>
        <strain evidence="3">FP-58527</strain>
    </source>
</reference>